<dbReference type="Proteomes" id="UP000694845">
    <property type="component" value="Unplaced"/>
</dbReference>
<keyword evidence="3" id="KW-0812">Transmembrane</keyword>
<gene>
    <name evidence="5" type="primary">LOC110987443</name>
</gene>
<feature type="region of interest" description="Disordered" evidence="2">
    <location>
        <begin position="72"/>
        <end position="99"/>
    </location>
</feature>
<evidence type="ECO:0000313" key="4">
    <source>
        <dbReference type="Proteomes" id="UP000694845"/>
    </source>
</evidence>
<dbReference type="KEGG" id="aplc:110987443"/>
<protein>
    <submittedName>
        <fullName evidence="5">Uncharacterized protein LOC110987443</fullName>
    </submittedName>
</protein>
<name>A0A8B7ZK28_ACAPL</name>
<evidence type="ECO:0000256" key="3">
    <source>
        <dbReference type="SAM" id="Phobius"/>
    </source>
</evidence>
<dbReference type="OMA" id="MATVECT"/>
<feature type="transmembrane region" description="Helical" evidence="3">
    <location>
        <begin position="324"/>
        <end position="345"/>
    </location>
</feature>
<dbReference type="AlphaFoldDB" id="A0A8B7ZK28"/>
<evidence type="ECO:0000256" key="1">
    <source>
        <dbReference type="ARBA" id="ARBA00023180"/>
    </source>
</evidence>
<dbReference type="PANTHER" id="PTHR15071:SF0">
    <property type="entry name" value="MANNOSE 6-PHOSPHATE RECEPTOR-LIKE PROTEIN 1"/>
    <property type="match status" value="1"/>
</dbReference>
<dbReference type="GO" id="GO:0000139">
    <property type="term" value="C:Golgi membrane"/>
    <property type="evidence" value="ECO:0007669"/>
    <property type="project" value="UniProtKB-SubCell"/>
</dbReference>
<dbReference type="GeneID" id="110987443"/>
<keyword evidence="1" id="KW-0325">Glycoprotein</keyword>
<dbReference type="Gene3D" id="2.70.130.10">
    <property type="entry name" value="Mannose-6-phosphate receptor binding domain"/>
    <property type="match status" value="1"/>
</dbReference>
<keyword evidence="3" id="KW-0472">Membrane</keyword>
<keyword evidence="4" id="KW-1185">Reference proteome</keyword>
<proteinExistence type="predicted"/>
<dbReference type="GO" id="GO:0005802">
    <property type="term" value="C:trans-Golgi network"/>
    <property type="evidence" value="ECO:0007669"/>
    <property type="project" value="TreeGrafter"/>
</dbReference>
<organism evidence="4 5">
    <name type="scientific">Acanthaster planci</name>
    <name type="common">Crown-of-thorns starfish</name>
    <dbReference type="NCBI Taxonomy" id="133434"/>
    <lineage>
        <taxon>Eukaryota</taxon>
        <taxon>Metazoa</taxon>
        <taxon>Echinodermata</taxon>
        <taxon>Eleutherozoa</taxon>
        <taxon>Asterozoa</taxon>
        <taxon>Asteroidea</taxon>
        <taxon>Valvatacea</taxon>
        <taxon>Valvatida</taxon>
        <taxon>Acanthasteridae</taxon>
        <taxon>Acanthaster</taxon>
    </lineage>
</organism>
<keyword evidence="3" id="KW-1133">Transmembrane helix</keyword>
<dbReference type="RefSeq" id="XP_022105869.1">
    <property type="nucleotide sequence ID" value="XM_022250177.1"/>
</dbReference>
<dbReference type="Pfam" id="PF02157">
    <property type="entry name" value="Man-6-P_recep"/>
    <property type="match status" value="1"/>
</dbReference>
<evidence type="ECO:0000256" key="2">
    <source>
        <dbReference type="SAM" id="MobiDB-lite"/>
    </source>
</evidence>
<evidence type="ECO:0000313" key="5">
    <source>
        <dbReference type="RefSeq" id="XP_022105869.1"/>
    </source>
</evidence>
<dbReference type="InterPro" id="IPR009011">
    <property type="entry name" value="Man6P_isomerase_rcpt-bd_dom_sf"/>
</dbReference>
<accession>A0A8B7ZK28</accession>
<dbReference type="PANTHER" id="PTHR15071">
    <property type="entry name" value="MANNOSE-6-PHOSPHATE RECEPTOR FAMILY MEMBER"/>
    <property type="match status" value="1"/>
</dbReference>
<feature type="transmembrane region" description="Helical" evidence="3">
    <location>
        <begin position="279"/>
        <end position="303"/>
    </location>
</feature>
<reference evidence="5" key="1">
    <citation type="submission" date="2025-08" db="UniProtKB">
        <authorList>
            <consortium name="RefSeq"/>
        </authorList>
    </citation>
    <scope>IDENTIFICATION</scope>
</reference>
<dbReference type="OrthoDB" id="29460at2759"/>
<sequence length="354" mass="38149">MLESQFTEKWILKCGCAHPSSEKRLPCPKLTTPSAPSVQEMSPLCGTCQGASSIDDIGHTLAKLTVTPGTVAPRSMTPHTVLPPEKSPGTVVPPVKTDATAPTVNPTAGLLCGDYETADYDLRQLTGEQYWNLNVPGGCFDYYDQPNVMCQFHFAFCKQIPPGIVGAKTGIGAAQVTNIAGSGPIILGGLSQIEQNEDDKGTQLLIRFRHGENKKCGGEDKNLQVEMHLHCDPNTHWLSAHNGSAPNMPSTTIVSLDKQLCKYTVTTMYDGACFTYQGLSAGTIVIIIFFSLVCVYLIGGAIFNKMGGAKGLEIIPNYDMWRMFPSDVMGGVVFVWGIITCRGMGSKAKAYDDL</sequence>
<dbReference type="InterPro" id="IPR028927">
    <property type="entry name" value="Man-6-P_rcpt"/>
</dbReference>